<dbReference type="AlphaFoldDB" id="A0A813FF55"/>
<name>A0A813FF55_POLGL</name>
<gene>
    <name evidence="2" type="ORF">PGLA1383_LOCUS26976</name>
</gene>
<dbReference type="OrthoDB" id="437726at2759"/>
<evidence type="ECO:0000313" key="2">
    <source>
        <dbReference type="EMBL" id="CAE8609151.1"/>
    </source>
</evidence>
<evidence type="ECO:0000256" key="1">
    <source>
        <dbReference type="SAM" id="MobiDB-lite"/>
    </source>
</evidence>
<dbReference type="EMBL" id="CAJNNV010024245">
    <property type="protein sequence ID" value="CAE8609151.1"/>
    <property type="molecule type" value="Genomic_DNA"/>
</dbReference>
<keyword evidence="3" id="KW-1185">Reference proteome</keyword>
<feature type="region of interest" description="Disordered" evidence="1">
    <location>
        <begin position="1"/>
        <end position="25"/>
    </location>
</feature>
<protein>
    <submittedName>
        <fullName evidence="2">Uncharacterized protein</fullName>
    </submittedName>
</protein>
<feature type="compositionally biased region" description="Basic and acidic residues" evidence="1">
    <location>
        <begin position="1"/>
        <end position="24"/>
    </location>
</feature>
<dbReference type="Proteomes" id="UP000654075">
    <property type="component" value="Unassembled WGS sequence"/>
</dbReference>
<accession>A0A813FF55</accession>
<reference evidence="2" key="1">
    <citation type="submission" date="2021-02" db="EMBL/GenBank/DDBJ databases">
        <authorList>
            <person name="Dougan E. K."/>
            <person name="Rhodes N."/>
            <person name="Thang M."/>
            <person name="Chan C."/>
        </authorList>
    </citation>
    <scope>NUCLEOTIDE SEQUENCE</scope>
</reference>
<evidence type="ECO:0000313" key="3">
    <source>
        <dbReference type="Proteomes" id="UP000654075"/>
    </source>
</evidence>
<sequence>MDRLKGELNAERRKHEATKEKALGWEEQSSEFSRRLGAVEAAEHTAREDAKLWRTRCLELESACATIATQDRESRSSLLRAQDRAKLAQSAAIDHSVALAKSENAELHALSQARGEEREAQSLRSDLAAVGRLAATARSELSESRSEAAALRSQQSSLESHCADLRTEACAQRQALDEARCCLAALHVRNSHLDAELLVLTSRKSQPDRPPVDALREHSSWPSAAADIVAAVVLPLTDGSGAGSPASPAEKIHGYGQYGEGGARLGWSSAAADRELPRLPAHLQRNLAALPSRREYPRNARARQLRGRILEGGHGPLFSNDLPESYQDGILWISSDPQWLIEQETRKL</sequence>
<proteinExistence type="predicted"/>
<comment type="caution">
    <text evidence="2">The sequence shown here is derived from an EMBL/GenBank/DDBJ whole genome shotgun (WGS) entry which is preliminary data.</text>
</comment>
<organism evidence="2 3">
    <name type="scientific">Polarella glacialis</name>
    <name type="common">Dinoflagellate</name>
    <dbReference type="NCBI Taxonomy" id="89957"/>
    <lineage>
        <taxon>Eukaryota</taxon>
        <taxon>Sar</taxon>
        <taxon>Alveolata</taxon>
        <taxon>Dinophyceae</taxon>
        <taxon>Suessiales</taxon>
        <taxon>Suessiaceae</taxon>
        <taxon>Polarella</taxon>
    </lineage>
</organism>